<name>A0ABV1HGX6_9FIRM</name>
<evidence type="ECO:0000256" key="7">
    <source>
        <dbReference type="ARBA" id="ARBA00023136"/>
    </source>
</evidence>
<accession>A0ABV1HGX6</accession>
<dbReference type="InterPro" id="IPR052180">
    <property type="entry name" value="NhaC_Na-H+_Antiporter"/>
</dbReference>
<keyword evidence="12" id="KW-1185">Reference proteome</keyword>
<dbReference type="PANTHER" id="PTHR33451">
    <property type="entry name" value="MALATE-2H(+)/NA(+)-LACTATE ANTIPORTER"/>
    <property type="match status" value="1"/>
</dbReference>
<dbReference type="Proteomes" id="UP001437460">
    <property type="component" value="Unassembled WGS sequence"/>
</dbReference>
<dbReference type="InterPro" id="IPR018461">
    <property type="entry name" value="Na/H_Antiport_NhaC-like_C"/>
</dbReference>
<dbReference type="Pfam" id="PF03553">
    <property type="entry name" value="Na_H_antiporter"/>
    <property type="match status" value="1"/>
</dbReference>
<evidence type="ECO:0000256" key="9">
    <source>
        <dbReference type="SAM" id="Phobius"/>
    </source>
</evidence>
<keyword evidence="2" id="KW-0813">Transport</keyword>
<feature type="transmembrane region" description="Helical" evidence="9">
    <location>
        <begin position="180"/>
        <end position="200"/>
    </location>
</feature>
<feature type="transmembrane region" description="Helical" evidence="9">
    <location>
        <begin position="405"/>
        <end position="424"/>
    </location>
</feature>
<feature type="transmembrane region" description="Helical" evidence="9">
    <location>
        <begin position="244"/>
        <end position="263"/>
    </location>
</feature>
<keyword evidence="7 9" id="KW-0472">Membrane</keyword>
<keyword evidence="4" id="KW-1003">Cell membrane</keyword>
<sequence>METITLGLFSLILVVCLLLKLPTLYALFAGLILFCGYAAKKGNSPKKIVSMLYTGVLTAKNILIVFLLIGMMTALWRACGTIPYIICHAAKLLRPEVILLVSFLLNCGISVLTGTSFGTAATIGVICMSMGVSAGANPLLLGGAILSGAFFGDRCSPFSTSALLVSELTKTSIFDNMKNMVRCAWLPFLLTCALYGVLGFQLHSQSAQTDLTALFGREVALHPAALFPAIVIFALALMRVPVKYAMLASILASLGVGFAIQHFSLAELPGLLLTGYHAADPQAAAFLDGGGIRSMVKVAAIVCISSSYAGIFQSTGLLDGLKAGLLKLGKCITPFGAILLASVGTSMIACNQTLSIMLTDQLGSELEPDASRMALDLENSAVVVAPLIPWSIAGAVPLATIGAPLTSIFASFFLYLVPLCYLLAQIPASRRL</sequence>
<dbReference type="EMBL" id="JBBMFJ010000001">
    <property type="protein sequence ID" value="MEQ2561576.1"/>
    <property type="molecule type" value="Genomic_DNA"/>
</dbReference>
<evidence type="ECO:0000313" key="12">
    <source>
        <dbReference type="Proteomes" id="UP001437460"/>
    </source>
</evidence>
<evidence type="ECO:0000313" key="11">
    <source>
        <dbReference type="EMBL" id="MEQ2561576.1"/>
    </source>
</evidence>
<comment type="caution">
    <text evidence="11">The sequence shown here is derived from an EMBL/GenBank/DDBJ whole genome shotgun (WGS) entry which is preliminary data.</text>
</comment>
<comment type="subcellular location">
    <subcellularLocation>
        <location evidence="1">Cell membrane</location>
        <topology evidence="1">Multi-pass membrane protein</topology>
    </subcellularLocation>
</comment>
<comment type="similarity">
    <text evidence="8">Belongs to the NhaC Na(+)/H(+) (TC 2.A.35) antiporter family.</text>
</comment>
<proteinExistence type="inferred from homology"/>
<organism evidence="11 12">
    <name type="scientific">Ventrimonas faecis</name>
    <dbReference type="NCBI Taxonomy" id="3133170"/>
    <lineage>
        <taxon>Bacteria</taxon>
        <taxon>Bacillati</taxon>
        <taxon>Bacillota</taxon>
        <taxon>Clostridia</taxon>
        <taxon>Lachnospirales</taxon>
        <taxon>Lachnospiraceae</taxon>
        <taxon>Ventrimonas</taxon>
    </lineage>
</organism>
<feature type="transmembrane region" description="Helical" evidence="9">
    <location>
        <begin position="97"/>
        <end position="117"/>
    </location>
</feature>
<evidence type="ECO:0000256" key="5">
    <source>
        <dbReference type="ARBA" id="ARBA00022692"/>
    </source>
</evidence>
<keyword evidence="3" id="KW-0050">Antiport</keyword>
<evidence type="ECO:0000256" key="1">
    <source>
        <dbReference type="ARBA" id="ARBA00004651"/>
    </source>
</evidence>
<gene>
    <name evidence="11" type="ORF">WMO41_00030</name>
</gene>
<feature type="transmembrane region" description="Helical" evidence="9">
    <location>
        <begin position="12"/>
        <end position="39"/>
    </location>
</feature>
<feature type="transmembrane region" description="Helical" evidence="9">
    <location>
        <begin position="123"/>
        <end position="151"/>
    </location>
</feature>
<feature type="transmembrane region" description="Helical" evidence="9">
    <location>
        <begin position="51"/>
        <end position="76"/>
    </location>
</feature>
<evidence type="ECO:0000256" key="8">
    <source>
        <dbReference type="ARBA" id="ARBA00038435"/>
    </source>
</evidence>
<evidence type="ECO:0000256" key="6">
    <source>
        <dbReference type="ARBA" id="ARBA00022989"/>
    </source>
</evidence>
<evidence type="ECO:0000256" key="3">
    <source>
        <dbReference type="ARBA" id="ARBA00022449"/>
    </source>
</evidence>
<evidence type="ECO:0000256" key="4">
    <source>
        <dbReference type="ARBA" id="ARBA00022475"/>
    </source>
</evidence>
<keyword evidence="6 9" id="KW-1133">Transmembrane helix</keyword>
<reference evidence="11 12" key="1">
    <citation type="submission" date="2024-03" db="EMBL/GenBank/DDBJ databases">
        <title>Human intestinal bacterial collection.</title>
        <authorList>
            <person name="Pauvert C."/>
            <person name="Hitch T.C.A."/>
            <person name="Clavel T."/>
        </authorList>
    </citation>
    <scope>NUCLEOTIDE SEQUENCE [LARGE SCALE GENOMIC DNA]</scope>
    <source>
        <strain evidence="11 12">CLA-AP-H27</strain>
    </source>
</reference>
<evidence type="ECO:0000259" key="10">
    <source>
        <dbReference type="Pfam" id="PF03553"/>
    </source>
</evidence>
<feature type="domain" description="Na+/H+ antiporter NhaC-like C-terminal" evidence="10">
    <location>
        <begin position="151"/>
        <end position="417"/>
    </location>
</feature>
<dbReference type="PANTHER" id="PTHR33451:SF3">
    <property type="entry name" value="MALATE-2H(+)_NA(+)-LACTATE ANTIPORTER"/>
    <property type="match status" value="1"/>
</dbReference>
<feature type="transmembrane region" description="Helical" evidence="9">
    <location>
        <begin position="380"/>
        <end position="399"/>
    </location>
</feature>
<feature type="transmembrane region" description="Helical" evidence="9">
    <location>
        <begin position="220"/>
        <end position="237"/>
    </location>
</feature>
<protein>
    <submittedName>
        <fullName evidence="11">Na+/H+ antiporter NhaC family protein</fullName>
    </submittedName>
</protein>
<keyword evidence="5 9" id="KW-0812">Transmembrane</keyword>
<dbReference type="RefSeq" id="WP_349228059.1">
    <property type="nucleotide sequence ID" value="NZ_JBBMFJ010000001.1"/>
</dbReference>
<evidence type="ECO:0000256" key="2">
    <source>
        <dbReference type="ARBA" id="ARBA00022448"/>
    </source>
</evidence>